<keyword evidence="2" id="KW-1185">Reference proteome</keyword>
<dbReference type="Proteomes" id="UP000248688">
    <property type="component" value="Chromosome"/>
</dbReference>
<dbReference type="KEGG" id="est:DN752_18110"/>
<dbReference type="AlphaFoldDB" id="A0A2Z4ILT5"/>
<evidence type="ECO:0000313" key="2">
    <source>
        <dbReference type="Proteomes" id="UP000248688"/>
    </source>
</evidence>
<evidence type="ECO:0000313" key="1">
    <source>
        <dbReference type="EMBL" id="AWW31895.1"/>
    </source>
</evidence>
<name>A0A2Z4ILT5_9BACT</name>
<sequence length="275" mass="31202">MKRPCFTLLVTLLSIKVILAQEIRWSHRLTCDSLTISLVDFDNEDNLFTADNEGNITVFYHTSPDSTNLYSPSFQGMLQQLEASKTLNIFTFSRDLQQIEILDRFLKPLYSARLTSSNFGNIRAASLGNNLKIWLFDESNYHLLQWDYQRNTVLQDQPLNLIIPGGSWTVREILESKNMVFINAGEKGIFLLDNQSNYLGNLPIVTDQKLAVHGNHLLHIEENMLIITNYLSGASKKTPLPQPATAVAIGKETVAFYTIDHVSSYDLPDNLFTIE</sequence>
<dbReference type="OrthoDB" id="1116010at2"/>
<proteinExistence type="predicted"/>
<organism evidence="1 2">
    <name type="scientific">Echinicola strongylocentroti</name>
    <dbReference type="NCBI Taxonomy" id="1795355"/>
    <lineage>
        <taxon>Bacteria</taxon>
        <taxon>Pseudomonadati</taxon>
        <taxon>Bacteroidota</taxon>
        <taxon>Cytophagia</taxon>
        <taxon>Cytophagales</taxon>
        <taxon>Cyclobacteriaceae</taxon>
        <taxon>Echinicola</taxon>
    </lineage>
</organism>
<protein>
    <submittedName>
        <fullName evidence="1">Uncharacterized protein</fullName>
    </submittedName>
</protein>
<dbReference type="EMBL" id="CP030041">
    <property type="protein sequence ID" value="AWW31895.1"/>
    <property type="molecule type" value="Genomic_DNA"/>
</dbReference>
<reference evidence="1 2" key="1">
    <citation type="submission" date="2018-06" db="EMBL/GenBank/DDBJ databases">
        <title>Echinicola strongylocentroti sp. nov., isolated from a sea urchin Strongylocentrotus intermedius.</title>
        <authorList>
            <person name="Bae S.S."/>
        </authorList>
    </citation>
    <scope>NUCLEOTIDE SEQUENCE [LARGE SCALE GENOMIC DNA]</scope>
    <source>
        <strain evidence="1 2">MEBiC08714</strain>
    </source>
</reference>
<accession>A0A2Z4ILT5</accession>
<dbReference type="SUPFAM" id="SSF101898">
    <property type="entry name" value="NHL repeat"/>
    <property type="match status" value="1"/>
</dbReference>
<gene>
    <name evidence="1" type="ORF">DN752_18110</name>
</gene>
<dbReference type="RefSeq" id="WP_112785268.1">
    <property type="nucleotide sequence ID" value="NZ_CP030041.1"/>
</dbReference>